<proteinExistence type="predicted"/>
<dbReference type="Proteomes" id="UP000289738">
    <property type="component" value="Chromosome A02"/>
</dbReference>
<organism evidence="1 2">
    <name type="scientific">Arachis hypogaea</name>
    <name type="common">Peanut</name>
    <dbReference type="NCBI Taxonomy" id="3818"/>
    <lineage>
        <taxon>Eukaryota</taxon>
        <taxon>Viridiplantae</taxon>
        <taxon>Streptophyta</taxon>
        <taxon>Embryophyta</taxon>
        <taxon>Tracheophyta</taxon>
        <taxon>Spermatophyta</taxon>
        <taxon>Magnoliopsida</taxon>
        <taxon>eudicotyledons</taxon>
        <taxon>Gunneridae</taxon>
        <taxon>Pentapetalae</taxon>
        <taxon>rosids</taxon>
        <taxon>fabids</taxon>
        <taxon>Fabales</taxon>
        <taxon>Fabaceae</taxon>
        <taxon>Papilionoideae</taxon>
        <taxon>50 kb inversion clade</taxon>
        <taxon>dalbergioids sensu lato</taxon>
        <taxon>Dalbergieae</taxon>
        <taxon>Pterocarpus clade</taxon>
        <taxon>Arachis</taxon>
    </lineage>
</organism>
<accession>A0A445EF50</accession>
<evidence type="ECO:0000313" key="2">
    <source>
        <dbReference type="Proteomes" id="UP000289738"/>
    </source>
</evidence>
<evidence type="ECO:0000313" key="1">
    <source>
        <dbReference type="EMBL" id="RYR74154.1"/>
    </source>
</evidence>
<protein>
    <submittedName>
        <fullName evidence="1">Uncharacterized protein</fullName>
    </submittedName>
</protein>
<reference evidence="1 2" key="1">
    <citation type="submission" date="2019-01" db="EMBL/GenBank/DDBJ databases">
        <title>Sequencing of cultivated peanut Arachis hypogaea provides insights into genome evolution and oil improvement.</title>
        <authorList>
            <person name="Chen X."/>
        </authorList>
    </citation>
    <scope>NUCLEOTIDE SEQUENCE [LARGE SCALE GENOMIC DNA]</scope>
    <source>
        <strain evidence="2">cv. Fuhuasheng</strain>
        <tissue evidence="1">Leaves</tissue>
    </source>
</reference>
<comment type="caution">
    <text evidence="1">The sequence shown here is derived from an EMBL/GenBank/DDBJ whole genome shotgun (WGS) entry which is preliminary data.</text>
</comment>
<dbReference type="AlphaFoldDB" id="A0A445EF50"/>
<name>A0A445EF50_ARAHY</name>
<sequence>MGRQLQQMLEDETDEGFKHRLLTNRANRALARSFKYTGCLVTFMKTKVKLSKSLDRNATLAEIFKYTHTLKENIVRFADQRSMDHYMIVVLIIITCVTQESYTQRLEATTQQFQKSVEDAGCSAASVVDPDAVWHETNSAPYKNREYELGSLFASSLHTSMSASASSQAIDLEKGIDFRLRVQELT</sequence>
<dbReference type="EMBL" id="SDMP01000002">
    <property type="protein sequence ID" value="RYR74154.1"/>
    <property type="molecule type" value="Genomic_DNA"/>
</dbReference>
<keyword evidence="2" id="KW-1185">Reference proteome</keyword>
<gene>
    <name evidence="1" type="ORF">Ahy_A02g008780</name>
</gene>